<sequence length="95" mass="10618">MIFKKPDADWLHNSLSKLLLNDTISNTEKKLFVSAKHALETTKNDRAVVSSLKSELTPLAINQKLTTVSVQFFNELSQRYIGPTGIGGRDVLFNI</sequence>
<name>A0AB35FW40_LEUGE</name>
<reference evidence="2 3" key="1">
    <citation type="submission" date="2021-05" db="EMBL/GenBank/DDBJ databases">
        <title>Pangenome of Leuconostoc gelidum warrants species status for Leuconostoc gelidum subsp. gasicomitatum.</title>
        <authorList>
            <person name="Johansson P."/>
            <person name="Sade E."/>
            <person name="Hultman J."/>
            <person name="Auvinen P."/>
            <person name="Bjorkroth J."/>
        </authorList>
    </citation>
    <scope>NUCLEOTIDE SEQUENCE</scope>
    <source>
        <strain evidence="1 3">AMKR21</strain>
        <strain evidence="2">C220d</strain>
    </source>
</reference>
<accession>A0AB35FW40</accession>
<dbReference type="RefSeq" id="WP_224145115.1">
    <property type="nucleotide sequence ID" value="NZ_JAHBFO010000016.1"/>
</dbReference>
<dbReference type="Proteomes" id="UP000705994">
    <property type="component" value="Unassembled WGS sequence"/>
</dbReference>
<organism evidence="2 4">
    <name type="scientific">Leuconostoc gelidum subsp. gelidum</name>
    <dbReference type="NCBI Taxonomy" id="1607839"/>
    <lineage>
        <taxon>Bacteria</taxon>
        <taxon>Bacillati</taxon>
        <taxon>Bacillota</taxon>
        <taxon>Bacilli</taxon>
        <taxon>Lactobacillales</taxon>
        <taxon>Lactobacillaceae</taxon>
        <taxon>Leuconostoc</taxon>
        <taxon>Leuconostoc gelidum group</taxon>
    </lineage>
</organism>
<evidence type="ECO:0000313" key="4">
    <source>
        <dbReference type="Proteomes" id="UP000727071"/>
    </source>
</evidence>
<proteinExistence type="predicted"/>
<gene>
    <name evidence="2" type="ORF">KII88_00335</name>
    <name evidence="1" type="ORF">KIJ07_05995</name>
</gene>
<comment type="caution">
    <text evidence="2">The sequence shown here is derived from an EMBL/GenBank/DDBJ whole genome shotgun (WGS) entry which is preliminary data.</text>
</comment>
<dbReference type="EMBL" id="JAHBFV010000003">
    <property type="protein sequence ID" value="MBZ6014997.1"/>
    <property type="molecule type" value="Genomic_DNA"/>
</dbReference>
<dbReference type="Pfam" id="PF08951">
    <property type="entry name" value="EntA_Immun"/>
    <property type="match status" value="1"/>
</dbReference>
<dbReference type="CDD" id="cd21059">
    <property type="entry name" value="LciA-like"/>
    <property type="match status" value="1"/>
</dbReference>
<dbReference type="AlphaFoldDB" id="A0AB35FW40"/>
<dbReference type="EMBL" id="JAHBFX010000008">
    <property type="protein sequence ID" value="MBZ5999957.1"/>
    <property type="molecule type" value="Genomic_DNA"/>
</dbReference>
<protein>
    <submittedName>
        <fullName evidence="2">Bacteriocin immunity protein</fullName>
    </submittedName>
</protein>
<evidence type="ECO:0000313" key="3">
    <source>
        <dbReference type="Proteomes" id="UP000705994"/>
    </source>
</evidence>
<dbReference type="InterPro" id="IPR015046">
    <property type="entry name" value="LciA_Immunity-like"/>
</dbReference>
<evidence type="ECO:0000313" key="1">
    <source>
        <dbReference type="EMBL" id="MBZ5999957.1"/>
    </source>
</evidence>
<dbReference type="GO" id="GO:0030153">
    <property type="term" value="P:bacteriocin immunity"/>
    <property type="evidence" value="ECO:0007669"/>
    <property type="project" value="InterPro"/>
</dbReference>
<dbReference type="Proteomes" id="UP000727071">
    <property type="component" value="Unassembled WGS sequence"/>
</dbReference>
<evidence type="ECO:0000313" key="2">
    <source>
        <dbReference type="EMBL" id="MBZ6014997.1"/>
    </source>
</evidence>
<keyword evidence="3" id="KW-1185">Reference proteome</keyword>